<feature type="compositionally biased region" description="Basic and acidic residues" evidence="1">
    <location>
        <begin position="89"/>
        <end position="98"/>
    </location>
</feature>
<feature type="compositionally biased region" description="Low complexity" evidence="1">
    <location>
        <begin position="100"/>
        <end position="114"/>
    </location>
</feature>
<organism evidence="2">
    <name type="scientific">uncultured Rubrobacteraceae bacterium</name>
    <dbReference type="NCBI Taxonomy" id="349277"/>
    <lineage>
        <taxon>Bacteria</taxon>
        <taxon>Bacillati</taxon>
        <taxon>Actinomycetota</taxon>
        <taxon>Rubrobacteria</taxon>
        <taxon>Rubrobacterales</taxon>
        <taxon>Rubrobacteraceae</taxon>
        <taxon>environmental samples</taxon>
    </lineage>
</organism>
<accession>A0A6J4T6S5</accession>
<evidence type="ECO:0000313" key="2">
    <source>
        <dbReference type="EMBL" id="CAA9515034.1"/>
    </source>
</evidence>
<feature type="compositionally biased region" description="Basic and acidic residues" evidence="1">
    <location>
        <begin position="118"/>
        <end position="147"/>
    </location>
</feature>
<dbReference type="AlphaFoldDB" id="A0A6J4T6S5"/>
<feature type="compositionally biased region" description="Basic and acidic residues" evidence="1">
    <location>
        <begin position="38"/>
        <end position="70"/>
    </location>
</feature>
<feature type="region of interest" description="Disordered" evidence="1">
    <location>
        <begin position="28"/>
        <end position="147"/>
    </location>
</feature>
<evidence type="ECO:0008006" key="3">
    <source>
        <dbReference type="Google" id="ProtNLM"/>
    </source>
</evidence>
<gene>
    <name evidence="2" type="ORF">AVDCRST_MAG05-3249</name>
</gene>
<dbReference type="Pfam" id="PF12732">
    <property type="entry name" value="YtxH"/>
    <property type="match status" value="1"/>
</dbReference>
<sequence length="147" mass="16028">MDRARLRTFLLGGAAGLLAGVLIAPRSGRELRGSLTDRAGEARERGRESFFETREGMRERRSALLERRGPPVDPPRGSAPEEPAVAAPRLRDVSHDPEATVEAAPAEGPTEGAVTGAERSEELRKKVRETRERLRGKQQDLGRGPEA</sequence>
<evidence type="ECO:0000256" key="1">
    <source>
        <dbReference type="SAM" id="MobiDB-lite"/>
    </source>
</evidence>
<dbReference type="EMBL" id="CADCVM010000366">
    <property type="protein sequence ID" value="CAA9515034.1"/>
    <property type="molecule type" value="Genomic_DNA"/>
</dbReference>
<dbReference type="InterPro" id="IPR024623">
    <property type="entry name" value="YtxH"/>
</dbReference>
<reference evidence="2" key="1">
    <citation type="submission" date="2020-02" db="EMBL/GenBank/DDBJ databases">
        <authorList>
            <person name="Meier V. D."/>
        </authorList>
    </citation>
    <scope>NUCLEOTIDE SEQUENCE</scope>
    <source>
        <strain evidence="2">AVDCRST_MAG05</strain>
    </source>
</reference>
<protein>
    <recommendedName>
        <fullName evidence="3">YtxH domain-containing protein</fullName>
    </recommendedName>
</protein>
<name>A0A6J4T6S5_9ACTN</name>
<proteinExistence type="predicted"/>